<evidence type="ECO:0000256" key="4">
    <source>
        <dbReference type="ARBA" id="ARBA00023242"/>
    </source>
</evidence>
<organism evidence="7 8">
    <name type="scientific">Entamoeba nuttalli</name>
    <dbReference type="NCBI Taxonomy" id="412467"/>
    <lineage>
        <taxon>Eukaryota</taxon>
        <taxon>Amoebozoa</taxon>
        <taxon>Evosea</taxon>
        <taxon>Archamoebae</taxon>
        <taxon>Mastigamoebida</taxon>
        <taxon>Entamoebidae</taxon>
        <taxon>Entamoeba</taxon>
    </lineage>
</organism>
<dbReference type="Pfam" id="PF09749">
    <property type="entry name" value="HVSL"/>
    <property type="match status" value="1"/>
</dbReference>
<keyword evidence="2" id="KW-0378">Hydrolase</keyword>
<comment type="caution">
    <text evidence="7">The sequence shown here is derived from an EMBL/GenBank/DDBJ whole genome shotgun (WGS) entry which is preliminary data.</text>
</comment>
<evidence type="ECO:0000256" key="5">
    <source>
        <dbReference type="ARBA" id="ARBA00029543"/>
    </source>
</evidence>
<dbReference type="InterPro" id="IPR009097">
    <property type="entry name" value="Cyclic_Pdiesterase"/>
</dbReference>
<dbReference type="SUPFAM" id="SSF55144">
    <property type="entry name" value="LigT-like"/>
    <property type="match status" value="1"/>
</dbReference>
<accession>A0ABQ0DHF5</accession>
<sequence>MTDHEETSTQKAVSLTDTNDLFQLLNELESRFLPMRSHEKKEVDIGRIQQRPHKIGEYPGSVYIEIPIEIKNKIMEETNQFSQDFKPIQSLHISLTKEFSLREHQIPLFVQEVRKKIKRFPTFTITFGQLELLLNPEQNTEFLSIQVTSPEILSLIDLLDTVMMSFNLEKYYEERKIHSSLMYRTEHLKEPYELLSFDKCLVSFKPATIKIRLGEIVYTCVLGGNSM</sequence>
<name>A0ABQ0DHF5_9EUKA</name>
<keyword evidence="8" id="KW-1185">Reference proteome</keyword>
<evidence type="ECO:0000256" key="2">
    <source>
        <dbReference type="ARBA" id="ARBA00022801"/>
    </source>
</evidence>
<protein>
    <recommendedName>
        <fullName evidence="5">U6 snRNA phosphodiesterase 1</fullName>
    </recommendedName>
    <alternativeName>
        <fullName evidence="6">3'-5' RNA exonuclease USB1</fullName>
    </alternativeName>
</protein>
<keyword evidence="1" id="KW-0540">Nuclease</keyword>
<evidence type="ECO:0000313" key="8">
    <source>
        <dbReference type="Proteomes" id="UP001628156"/>
    </source>
</evidence>
<evidence type="ECO:0000256" key="3">
    <source>
        <dbReference type="ARBA" id="ARBA00023239"/>
    </source>
</evidence>
<proteinExistence type="predicted"/>
<dbReference type="PANTHER" id="PTHR13522">
    <property type="entry name" value="U6 SNRNA PHOSPHODIESTERASE 1"/>
    <property type="match status" value="1"/>
</dbReference>
<dbReference type="Proteomes" id="UP001628156">
    <property type="component" value="Unassembled WGS sequence"/>
</dbReference>
<evidence type="ECO:0000256" key="1">
    <source>
        <dbReference type="ARBA" id="ARBA00022722"/>
    </source>
</evidence>
<reference evidence="7 8" key="1">
    <citation type="journal article" date="2019" name="PLoS Negl. Trop. Dis.">
        <title>Whole genome sequencing of Entamoeba nuttalli reveals mammalian host-related molecular signatures and a novel octapeptide-repeat surface protein.</title>
        <authorList>
            <person name="Tanaka M."/>
            <person name="Makiuchi T."/>
            <person name="Komiyama T."/>
            <person name="Shiina T."/>
            <person name="Osaki K."/>
            <person name="Tachibana H."/>
        </authorList>
    </citation>
    <scope>NUCLEOTIDE SEQUENCE [LARGE SCALE GENOMIC DNA]</scope>
    <source>
        <strain evidence="7 8">P19-061405</strain>
    </source>
</reference>
<keyword evidence="4" id="KW-0539">Nucleus</keyword>
<gene>
    <name evidence="7" type="ORF">ENUP19_0100G0030</name>
</gene>
<dbReference type="InterPro" id="IPR027521">
    <property type="entry name" value="Usb1"/>
</dbReference>
<dbReference type="Gene3D" id="3.90.1140.10">
    <property type="entry name" value="Cyclic phosphodiesterase"/>
    <property type="match status" value="1"/>
</dbReference>
<evidence type="ECO:0000256" key="6">
    <source>
        <dbReference type="ARBA" id="ARBA00030030"/>
    </source>
</evidence>
<evidence type="ECO:0000313" key="7">
    <source>
        <dbReference type="EMBL" id="GAB1222281.1"/>
    </source>
</evidence>
<keyword evidence="3" id="KW-0456">Lyase</keyword>
<dbReference type="PANTHER" id="PTHR13522:SF3">
    <property type="entry name" value="U6 SNRNA PHOSPHODIESTERASE 1"/>
    <property type="match status" value="1"/>
</dbReference>
<dbReference type="EMBL" id="BAAFRS010000100">
    <property type="protein sequence ID" value="GAB1222281.1"/>
    <property type="molecule type" value="Genomic_DNA"/>
</dbReference>